<proteinExistence type="predicted"/>
<dbReference type="AlphaFoldDB" id="A0A6G9YWK6"/>
<organism evidence="1 2">
    <name type="scientific">Nocardia terpenica</name>
    <dbReference type="NCBI Taxonomy" id="455432"/>
    <lineage>
        <taxon>Bacteria</taxon>
        <taxon>Bacillati</taxon>
        <taxon>Actinomycetota</taxon>
        <taxon>Actinomycetes</taxon>
        <taxon>Mycobacteriales</taxon>
        <taxon>Nocardiaceae</taxon>
        <taxon>Nocardia</taxon>
    </lineage>
</organism>
<protein>
    <submittedName>
        <fullName evidence="1">Uncharacterized protein</fullName>
    </submittedName>
</protein>
<dbReference type="EMBL" id="CP046173">
    <property type="protein sequence ID" value="QIS17213.1"/>
    <property type="molecule type" value="Genomic_DNA"/>
</dbReference>
<evidence type="ECO:0000313" key="1">
    <source>
        <dbReference type="EMBL" id="QIS17213.1"/>
    </source>
</evidence>
<evidence type="ECO:0000313" key="2">
    <source>
        <dbReference type="Proteomes" id="UP000500953"/>
    </source>
</evidence>
<name>A0A6G9YWK6_9NOCA</name>
<accession>A0A6G9YWK6</accession>
<dbReference type="RefSeq" id="WP_167484636.1">
    <property type="nucleotide sequence ID" value="NZ_CP046173.1"/>
</dbReference>
<gene>
    <name evidence="1" type="ORF">F6W96_01665</name>
</gene>
<dbReference type="Proteomes" id="UP000500953">
    <property type="component" value="Chromosome"/>
</dbReference>
<reference evidence="1 2" key="1">
    <citation type="journal article" date="2019" name="ACS Chem. Biol.">
        <title>Identification and Mobilization of a Cryptic Antibiotic Biosynthesis Gene Locus from a Human-Pathogenic Nocardia Isolate.</title>
        <authorList>
            <person name="Herisse M."/>
            <person name="Ishida K."/>
            <person name="Porter J.L."/>
            <person name="Howden B."/>
            <person name="Hertweck C."/>
            <person name="Stinear T.P."/>
            <person name="Pidot S.J."/>
        </authorList>
    </citation>
    <scope>NUCLEOTIDE SEQUENCE [LARGE SCALE GENOMIC DNA]</scope>
    <source>
        <strain evidence="1 2">AUSMDU00012715</strain>
    </source>
</reference>
<sequence>MYYTKGVSAAAMGNAQGLDDGDTFVGWSTAPRISEFTPAGNMVHDAALPLGTYRAYLEGWAPGPSPTGRAHT</sequence>